<keyword evidence="5" id="KW-0547">Nucleotide-binding</keyword>
<name>A0ABQ5VUD3_9RHOB</name>
<keyword evidence="9" id="KW-0472">Membrane</keyword>
<evidence type="ECO:0000256" key="4">
    <source>
        <dbReference type="ARBA" id="ARBA00022679"/>
    </source>
</evidence>
<evidence type="ECO:0000256" key="8">
    <source>
        <dbReference type="ARBA" id="ARBA00023012"/>
    </source>
</evidence>
<dbReference type="EMBL" id="BSNN01000002">
    <property type="protein sequence ID" value="GLQ35011.1"/>
    <property type="molecule type" value="Genomic_DNA"/>
</dbReference>
<evidence type="ECO:0000313" key="12">
    <source>
        <dbReference type="Proteomes" id="UP001156694"/>
    </source>
</evidence>
<evidence type="ECO:0000313" key="11">
    <source>
        <dbReference type="EMBL" id="GLQ35011.1"/>
    </source>
</evidence>
<reference evidence="12" key="1">
    <citation type="journal article" date="2019" name="Int. J. Syst. Evol. Microbiol.">
        <title>The Global Catalogue of Microorganisms (GCM) 10K type strain sequencing project: providing services to taxonomists for standard genome sequencing and annotation.</title>
        <authorList>
            <consortium name="The Broad Institute Genomics Platform"/>
            <consortium name="The Broad Institute Genome Sequencing Center for Infectious Disease"/>
            <person name="Wu L."/>
            <person name="Ma J."/>
        </authorList>
    </citation>
    <scope>NUCLEOTIDE SEQUENCE [LARGE SCALE GENOMIC DNA]</scope>
    <source>
        <strain evidence="12">NBRC 110140</strain>
    </source>
</reference>
<keyword evidence="3" id="KW-0597">Phosphoprotein</keyword>
<dbReference type="SMART" id="SM00387">
    <property type="entry name" value="HATPase_c"/>
    <property type="match status" value="1"/>
</dbReference>
<feature type="transmembrane region" description="Helical" evidence="9">
    <location>
        <begin position="161"/>
        <end position="180"/>
    </location>
</feature>
<dbReference type="PROSITE" id="PS50109">
    <property type="entry name" value="HIS_KIN"/>
    <property type="match status" value="1"/>
</dbReference>
<keyword evidence="9" id="KW-0812">Transmembrane</keyword>
<evidence type="ECO:0000256" key="3">
    <source>
        <dbReference type="ARBA" id="ARBA00022553"/>
    </source>
</evidence>
<accession>A0ABQ5VUD3</accession>
<dbReference type="CDD" id="cd00075">
    <property type="entry name" value="HATPase"/>
    <property type="match status" value="1"/>
</dbReference>
<dbReference type="InterPro" id="IPR005467">
    <property type="entry name" value="His_kinase_dom"/>
</dbReference>
<dbReference type="SMART" id="SM00388">
    <property type="entry name" value="HisKA"/>
    <property type="match status" value="1"/>
</dbReference>
<evidence type="ECO:0000256" key="5">
    <source>
        <dbReference type="ARBA" id="ARBA00022741"/>
    </source>
</evidence>
<dbReference type="Proteomes" id="UP001156694">
    <property type="component" value="Unassembled WGS sequence"/>
</dbReference>
<dbReference type="SUPFAM" id="SSF47384">
    <property type="entry name" value="Homodimeric domain of signal transducing histidine kinase"/>
    <property type="match status" value="1"/>
</dbReference>
<feature type="transmembrane region" description="Helical" evidence="9">
    <location>
        <begin position="6"/>
        <end position="31"/>
    </location>
</feature>
<dbReference type="InterPro" id="IPR003661">
    <property type="entry name" value="HisK_dim/P_dom"/>
</dbReference>
<keyword evidence="8" id="KW-0902">Two-component regulatory system</keyword>
<evidence type="ECO:0000256" key="1">
    <source>
        <dbReference type="ARBA" id="ARBA00000085"/>
    </source>
</evidence>
<dbReference type="InterPro" id="IPR003594">
    <property type="entry name" value="HATPase_dom"/>
</dbReference>
<gene>
    <name evidence="11" type="ORF">GCM10007939_12940</name>
</gene>
<evidence type="ECO:0000256" key="9">
    <source>
        <dbReference type="SAM" id="Phobius"/>
    </source>
</evidence>
<dbReference type="PRINTS" id="PR00344">
    <property type="entry name" value="BCTRLSENSOR"/>
</dbReference>
<evidence type="ECO:0000256" key="7">
    <source>
        <dbReference type="ARBA" id="ARBA00022840"/>
    </source>
</evidence>
<keyword evidence="9" id="KW-1133">Transmembrane helix</keyword>
<keyword evidence="4" id="KW-0808">Transferase</keyword>
<keyword evidence="12" id="KW-1185">Reference proteome</keyword>
<keyword evidence="7" id="KW-0067">ATP-binding</keyword>
<dbReference type="InterPro" id="IPR036097">
    <property type="entry name" value="HisK_dim/P_sf"/>
</dbReference>
<dbReference type="RefSeq" id="WP_284377096.1">
    <property type="nucleotide sequence ID" value="NZ_BSNN01000002.1"/>
</dbReference>
<dbReference type="Gene3D" id="3.30.565.10">
    <property type="entry name" value="Histidine kinase-like ATPase, C-terminal domain"/>
    <property type="match status" value="1"/>
</dbReference>
<dbReference type="PANTHER" id="PTHR43065:SF46">
    <property type="entry name" value="C4-DICARBOXYLATE TRANSPORT SENSOR PROTEIN DCTB"/>
    <property type="match status" value="1"/>
</dbReference>
<dbReference type="InterPro" id="IPR036890">
    <property type="entry name" value="HATPase_C_sf"/>
</dbReference>
<feature type="domain" description="Histidine kinase" evidence="10">
    <location>
        <begin position="251"/>
        <end position="461"/>
    </location>
</feature>
<evidence type="ECO:0000256" key="6">
    <source>
        <dbReference type="ARBA" id="ARBA00022777"/>
    </source>
</evidence>
<keyword evidence="6" id="KW-0418">Kinase</keyword>
<proteinExistence type="predicted"/>
<evidence type="ECO:0000256" key="2">
    <source>
        <dbReference type="ARBA" id="ARBA00012438"/>
    </source>
</evidence>
<dbReference type="InterPro" id="IPR004358">
    <property type="entry name" value="Sig_transdc_His_kin-like_C"/>
</dbReference>
<comment type="caution">
    <text evidence="11">The sequence shown here is derived from an EMBL/GenBank/DDBJ whole genome shotgun (WGS) entry which is preliminary data.</text>
</comment>
<dbReference type="Pfam" id="PF02518">
    <property type="entry name" value="HATPase_c"/>
    <property type="match status" value="1"/>
</dbReference>
<protein>
    <recommendedName>
        <fullName evidence="2">histidine kinase</fullName>
        <ecNumber evidence="2">2.7.13.3</ecNumber>
    </recommendedName>
</protein>
<comment type="catalytic activity">
    <reaction evidence="1">
        <text>ATP + protein L-histidine = ADP + protein N-phospho-L-histidine.</text>
        <dbReference type="EC" id="2.7.13.3"/>
    </reaction>
</comment>
<dbReference type="Gene3D" id="1.10.287.130">
    <property type="match status" value="1"/>
</dbReference>
<dbReference type="EC" id="2.7.13.3" evidence="2"/>
<dbReference type="PANTHER" id="PTHR43065">
    <property type="entry name" value="SENSOR HISTIDINE KINASE"/>
    <property type="match status" value="1"/>
</dbReference>
<sequence>MFLRTLSGRFLLLTIIFVMVAEVMIFVPSVARFREDYLRERLERSQIASLTLLAAPDAMISLELQEELLDNAEVLNIVLNRNEMRELVLASPMPAAVDMTVDLRQNGAWTLIRDAFDTLINGSDRVIRVVGAPVKGGGTLIEATMAEGPLRNAMVGYGWRIYWLSLGLSLAIGLMLFVATRKLIGAPISRVVTQIQNFQSAPEDAKKIIQPKAPVTELYQAEQALAEMETQLNQSLLERKRLVALGGAVSKISHDLRNILTTTQLLADRMEISDDPRIQRIAPKLVNSLSRAVNLCERTLSFGKAEEPTPELSKFPILEMFEDVAEAERLAIGDGDVQIDIAADPTLSCWADKDQVFRVVSNLTRNARQVLTARGTSGLITLDASEDGQSFVMRISDNGPGMPPRARENMFKPFEGSARVGGSGLGLAISAELIQNHNGTLELIQSDDMGTIFEIRLPKAG</sequence>
<evidence type="ECO:0000259" key="10">
    <source>
        <dbReference type="PROSITE" id="PS50109"/>
    </source>
</evidence>
<organism evidence="11 12">
    <name type="scientific">Amylibacter marinus</name>
    <dbReference type="NCBI Taxonomy" id="1475483"/>
    <lineage>
        <taxon>Bacteria</taxon>
        <taxon>Pseudomonadati</taxon>
        <taxon>Pseudomonadota</taxon>
        <taxon>Alphaproteobacteria</taxon>
        <taxon>Rhodobacterales</taxon>
        <taxon>Paracoccaceae</taxon>
        <taxon>Amylibacter</taxon>
    </lineage>
</organism>
<dbReference type="SUPFAM" id="SSF55874">
    <property type="entry name" value="ATPase domain of HSP90 chaperone/DNA topoisomerase II/histidine kinase"/>
    <property type="match status" value="1"/>
</dbReference>